<sequence>MSQDPEDPGTDKSTPFEIVAQFQHDKSITSITNLNEDTFITGDISGNIFQLKIEEVEGHIKYGEVIKGLKSVDDKLIVLSESEVESMIAVFALPLGDGEEPLKEWRGEKGMEYLSVTDEKIFTATEEVISVFDMNVSSNANLITNAQTLLSSQLSAVYVLFTSTLNSNTRRCGVFLTA</sequence>
<reference evidence="2" key="1">
    <citation type="journal article" date="2023" name="Commun. Biol.">
        <title>Genome analysis of Parmales, the sister group of diatoms, reveals the evolutionary specialization of diatoms from phago-mixotrophs to photoautotrophs.</title>
        <authorList>
            <person name="Ban H."/>
            <person name="Sato S."/>
            <person name="Yoshikawa S."/>
            <person name="Yamada K."/>
            <person name="Nakamura Y."/>
            <person name="Ichinomiya M."/>
            <person name="Sato N."/>
            <person name="Blanc-Mathieu R."/>
            <person name="Endo H."/>
            <person name="Kuwata A."/>
            <person name="Ogata H."/>
        </authorList>
    </citation>
    <scope>NUCLEOTIDE SEQUENCE [LARGE SCALE GENOMIC DNA]</scope>
</reference>
<dbReference type="EMBL" id="BLQM01000266">
    <property type="protein sequence ID" value="GMH79482.1"/>
    <property type="molecule type" value="Genomic_DNA"/>
</dbReference>
<organism evidence="1 2">
    <name type="scientific">Triparma laevis f. inornata</name>
    <dbReference type="NCBI Taxonomy" id="1714386"/>
    <lineage>
        <taxon>Eukaryota</taxon>
        <taxon>Sar</taxon>
        <taxon>Stramenopiles</taxon>
        <taxon>Ochrophyta</taxon>
        <taxon>Bolidophyceae</taxon>
        <taxon>Parmales</taxon>
        <taxon>Triparmaceae</taxon>
        <taxon>Triparma</taxon>
    </lineage>
</organism>
<gene>
    <name evidence="1" type="ORF">TL16_g08162</name>
</gene>
<dbReference type="Proteomes" id="UP001162640">
    <property type="component" value="Unassembled WGS sequence"/>
</dbReference>
<evidence type="ECO:0000313" key="1">
    <source>
        <dbReference type="EMBL" id="GMH79482.1"/>
    </source>
</evidence>
<comment type="caution">
    <text evidence="1">The sequence shown here is derived from an EMBL/GenBank/DDBJ whole genome shotgun (WGS) entry which is preliminary data.</text>
</comment>
<name>A0A9W7AWA0_9STRA</name>
<protein>
    <submittedName>
        <fullName evidence="1">Uncharacterized protein</fullName>
    </submittedName>
</protein>
<evidence type="ECO:0000313" key="2">
    <source>
        <dbReference type="Proteomes" id="UP001162640"/>
    </source>
</evidence>
<accession>A0A9W7AWA0</accession>
<dbReference type="AlphaFoldDB" id="A0A9W7AWA0"/>
<proteinExistence type="predicted"/>